<dbReference type="EMBL" id="VCGU01000001">
    <property type="protein sequence ID" value="TRY80673.1"/>
    <property type="molecule type" value="Genomic_DNA"/>
</dbReference>
<evidence type="ECO:0000313" key="2">
    <source>
        <dbReference type="Proteomes" id="UP000318571"/>
    </source>
</evidence>
<gene>
    <name evidence="1" type="ORF">TCAL_12322</name>
</gene>
<dbReference type="AlphaFoldDB" id="A0A553PSK8"/>
<evidence type="ECO:0000313" key="1">
    <source>
        <dbReference type="EMBL" id="TRY80673.1"/>
    </source>
</evidence>
<protein>
    <submittedName>
        <fullName evidence="1">Uncharacterized protein</fullName>
    </submittedName>
</protein>
<sequence>LVQARAHLTSLEPNKVQQDGTRERNTEAIGSDVCNLLTNENDQPIQVTSVDESIDLKMSKFLGDCSKVKEKVEEIEVMLTSDDMTFEKRGL</sequence>
<accession>A0A553PSK8</accession>
<proteinExistence type="predicted"/>
<comment type="caution">
    <text evidence="1">The sequence shown here is derived from an EMBL/GenBank/DDBJ whole genome shotgun (WGS) entry which is preliminary data.</text>
</comment>
<feature type="non-terminal residue" evidence="1">
    <location>
        <position position="1"/>
    </location>
</feature>
<organism evidence="1 2">
    <name type="scientific">Tigriopus californicus</name>
    <name type="common">Marine copepod</name>
    <dbReference type="NCBI Taxonomy" id="6832"/>
    <lineage>
        <taxon>Eukaryota</taxon>
        <taxon>Metazoa</taxon>
        <taxon>Ecdysozoa</taxon>
        <taxon>Arthropoda</taxon>
        <taxon>Crustacea</taxon>
        <taxon>Multicrustacea</taxon>
        <taxon>Hexanauplia</taxon>
        <taxon>Copepoda</taxon>
        <taxon>Harpacticoida</taxon>
        <taxon>Harpacticidae</taxon>
        <taxon>Tigriopus</taxon>
    </lineage>
</organism>
<name>A0A553PSK8_TIGCA</name>
<dbReference type="Proteomes" id="UP000318571">
    <property type="component" value="Chromosome 12"/>
</dbReference>
<reference evidence="1 2" key="1">
    <citation type="journal article" date="2018" name="Nat. Ecol. Evol.">
        <title>Genomic signatures of mitonuclear coevolution across populations of Tigriopus californicus.</title>
        <authorList>
            <person name="Barreto F.S."/>
            <person name="Watson E.T."/>
            <person name="Lima T.G."/>
            <person name="Willett C.S."/>
            <person name="Edmands S."/>
            <person name="Li W."/>
            <person name="Burton R.S."/>
        </authorList>
    </citation>
    <scope>NUCLEOTIDE SEQUENCE [LARGE SCALE GENOMIC DNA]</scope>
    <source>
        <strain evidence="1 2">San Diego</strain>
    </source>
</reference>
<keyword evidence="2" id="KW-1185">Reference proteome</keyword>